<dbReference type="Proteomes" id="UP000317716">
    <property type="component" value="Unassembled WGS sequence"/>
</dbReference>
<dbReference type="InterPro" id="IPR001969">
    <property type="entry name" value="Aspartic_peptidase_AS"/>
</dbReference>
<dbReference type="Pfam" id="PF13650">
    <property type="entry name" value="Asp_protease_2"/>
    <property type="match status" value="1"/>
</dbReference>
<dbReference type="Gene3D" id="2.40.70.10">
    <property type="entry name" value="Acid Proteases"/>
    <property type="match status" value="1"/>
</dbReference>
<dbReference type="GO" id="GO:0006508">
    <property type="term" value="P:proteolysis"/>
    <property type="evidence" value="ECO:0007669"/>
    <property type="project" value="InterPro"/>
</dbReference>
<evidence type="ECO:0000313" key="4">
    <source>
        <dbReference type="Proteomes" id="UP000317716"/>
    </source>
</evidence>
<keyword evidence="1" id="KW-0378">Hydrolase</keyword>
<dbReference type="AlphaFoldDB" id="A0A538SEE3"/>
<dbReference type="EMBL" id="VBOS01000440">
    <property type="protein sequence ID" value="TMQ49748.1"/>
    <property type="molecule type" value="Genomic_DNA"/>
</dbReference>
<evidence type="ECO:0000259" key="2">
    <source>
        <dbReference type="PROSITE" id="PS50175"/>
    </source>
</evidence>
<accession>A0A538SEE3</accession>
<name>A0A538SEE3_UNCEI</name>
<reference evidence="3 4" key="1">
    <citation type="journal article" date="2019" name="Nat. Microbiol.">
        <title>Mediterranean grassland soil C-N compound turnover is dependent on rainfall and depth, and is mediated by genomically divergent microorganisms.</title>
        <authorList>
            <person name="Diamond S."/>
            <person name="Andeer P.F."/>
            <person name="Li Z."/>
            <person name="Crits-Christoph A."/>
            <person name="Burstein D."/>
            <person name="Anantharaman K."/>
            <person name="Lane K.R."/>
            <person name="Thomas B.C."/>
            <person name="Pan C."/>
            <person name="Northen T.R."/>
            <person name="Banfield J.F."/>
        </authorList>
    </citation>
    <scope>NUCLEOTIDE SEQUENCE [LARGE SCALE GENOMIC DNA]</scope>
    <source>
        <strain evidence="3">WS_2</strain>
    </source>
</reference>
<comment type="caution">
    <text evidence="3">The sequence shown here is derived from an EMBL/GenBank/DDBJ whole genome shotgun (WGS) entry which is preliminary data.</text>
</comment>
<evidence type="ECO:0000256" key="1">
    <source>
        <dbReference type="ARBA" id="ARBA00022801"/>
    </source>
</evidence>
<gene>
    <name evidence="3" type="ORF">E6K72_12075</name>
</gene>
<sequence length="286" mass="30464">MLAGAALHAEARAASSLVADVGFLSPGHRIVVKVTLSGKGPFAMLLDTGTDRSIIDATLAHRLRALSDATPGPGAGTMPPRGWDMRDLRLGHLRADSVAAEALDLGRISARLGMHVDGVLGYSFLVDRIVQIDYGRHRLRFFRGSPSWSGSESVEEEMTVDPSDPTPRFAARVNRREVLLLFDSASSHPLTLLGAAIPFLGLKAAFEAARPDSAAGDGGRDPRRVGRVPVVEIGPIRLTDAPCVFGAESYGESWDRKTAAGTIGGALLDGLIVTLDYSRGSIRFER</sequence>
<organism evidence="3 4">
    <name type="scientific">Eiseniibacteriota bacterium</name>
    <dbReference type="NCBI Taxonomy" id="2212470"/>
    <lineage>
        <taxon>Bacteria</taxon>
        <taxon>Candidatus Eiseniibacteriota</taxon>
    </lineage>
</organism>
<protein>
    <recommendedName>
        <fullName evidence="2">Peptidase A2 domain-containing protein</fullName>
    </recommendedName>
</protein>
<dbReference type="InterPro" id="IPR001995">
    <property type="entry name" value="Peptidase_A2_cat"/>
</dbReference>
<dbReference type="PROSITE" id="PS00141">
    <property type="entry name" value="ASP_PROTEASE"/>
    <property type="match status" value="1"/>
</dbReference>
<proteinExistence type="predicted"/>
<dbReference type="PROSITE" id="PS50175">
    <property type="entry name" value="ASP_PROT_RETROV"/>
    <property type="match status" value="1"/>
</dbReference>
<dbReference type="InterPro" id="IPR021109">
    <property type="entry name" value="Peptidase_aspartic_dom_sf"/>
</dbReference>
<evidence type="ECO:0000313" key="3">
    <source>
        <dbReference type="EMBL" id="TMQ49748.1"/>
    </source>
</evidence>
<feature type="domain" description="Peptidase A2" evidence="2">
    <location>
        <begin position="42"/>
        <end position="55"/>
    </location>
</feature>
<dbReference type="SUPFAM" id="SSF50630">
    <property type="entry name" value="Acid proteases"/>
    <property type="match status" value="1"/>
</dbReference>
<dbReference type="GO" id="GO:0004190">
    <property type="term" value="F:aspartic-type endopeptidase activity"/>
    <property type="evidence" value="ECO:0007669"/>
    <property type="project" value="InterPro"/>
</dbReference>